<evidence type="ECO:0008006" key="7">
    <source>
        <dbReference type="Google" id="ProtNLM"/>
    </source>
</evidence>
<name>A0ABP6ZL85_9ACTN</name>
<feature type="transmembrane region" description="Helical" evidence="2">
    <location>
        <begin position="281"/>
        <end position="298"/>
    </location>
</feature>
<feature type="transmembrane region" description="Helical" evidence="2">
    <location>
        <begin position="254"/>
        <end position="275"/>
    </location>
</feature>
<evidence type="ECO:0000313" key="6">
    <source>
        <dbReference type="Proteomes" id="UP001501074"/>
    </source>
</evidence>
<feature type="transmembrane region" description="Helical" evidence="2">
    <location>
        <begin position="31"/>
        <end position="50"/>
    </location>
</feature>
<dbReference type="InterPro" id="IPR035919">
    <property type="entry name" value="EAL_sf"/>
</dbReference>
<feature type="transmembrane region" description="Helical" evidence="2">
    <location>
        <begin position="7"/>
        <end position="25"/>
    </location>
</feature>
<evidence type="ECO:0000256" key="1">
    <source>
        <dbReference type="SAM" id="MobiDB-lite"/>
    </source>
</evidence>
<dbReference type="Proteomes" id="UP001501074">
    <property type="component" value="Unassembled WGS sequence"/>
</dbReference>
<gene>
    <name evidence="5" type="ORF">GCM10022223_28920</name>
</gene>
<evidence type="ECO:0000256" key="2">
    <source>
        <dbReference type="SAM" id="Phobius"/>
    </source>
</evidence>
<dbReference type="Pfam" id="PF00990">
    <property type="entry name" value="GGDEF"/>
    <property type="match status" value="1"/>
</dbReference>
<dbReference type="PANTHER" id="PTHR44757:SF2">
    <property type="entry name" value="BIOFILM ARCHITECTURE MAINTENANCE PROTEIN MBAA"/>
    <property type="match status" value="1"/>
</dbReference>
<keyword evidence="2" id="KW-0812">Transmembrane</keyword>
<dbReference type="InterPro" id="IPR043128">
    <property type="entry name" value="Rev_trsase/Diguanyl_cyclase"/>
</dbReference>
<dbReference type="InterPro" id="IPR052155">
    <property type="entry name" value="Biofilm_reg_signaling"/>
</dbReference>
<dbReference type="PROSITE" id="PS50887">
    <property type="entry name" value="GGDEF"/>
    <property type="match status" value="1"/>
</dbReference>
<feature type="transmembrane region" description="Helical" evidence="2">
    <location>
        <begin position="93"/>
        <end position="110"/>
    </location>
</feature>
<accession>A0ABP6ZL85</accession>
<feature type="transmembrane region" description="Helical" evidence="2">
    <location>
        <begin position="189"/>
        <end position="209"/>
    </location>
</feature>
<dbReference type="Gene3D" id="3.30.70.270">
    <property type="match status" value="1"/>
</dbReference>
<sequence length="764" mass="82024">MERYWKAYLGSGLLVVAVYLCLPEGVPRDLVYGVVGLSSVAAIVVGIRLNRPLRARAWWAMACGQLLWVSADTLFSWYEDVAHTDAFPSPADVPYLLAYPVMSLGFVILLRARQRRRDLAGAIDSGVLTASLALVSWVVLAAPITRATDLPLFERAVGVAYPAADILLLAVLMRLVIVPGARTPAFRMLAGAASLLLVADAVYAVLIASTGYRSSALDLLWLGSYVLWGAAALHPSMRKLSEPGEQNAVPFTRLRLALLTVAVLLAPVTLIVQLLSGIAPSVWAVALASIVLFSLVVVRMNAALQQVVVSTAQRERLQDDLAHQAAHDSLTELANRARALELIEAGLHRGQRSGGLVGLLFIDLDHFKAVNDTHGHRAGDDVLRETAARMKRLIRTGDTVGRLGGDEFVVLIESLASERDLIDLAERLVASISAPMDAAGQNVVVGASIGVAINRDGGTDAAGLLHEADAAAYRAKAGGRGRVEVFDESLRRQLHDRAQLEQAIRDGLPAGEFVLYYQPVVDMTTAALQGYEALLRWERPGRGLVMPDAFIPTAEQSTLICHLGRWVLDEATREFAHWLEEGEIGAEDDLTVAVNISGRHLASASIVADVKNALLAANLRPERLVLEITETVLLDEPAAAPHLRALRELGVRISIDDFGTGYTSIGQLQYLNADTLKIDKSLVASSRPGAVELVELVVRAAHAFGLNVIAEGVERQDQVPALQRVGCDSAQGYLFSRPQATMGAHPSAADPQLSPASSLNDPVP</sequence>
<feature type="transmembrane region" description="Helical" evidence="2">
    <location>
        <begin position="122"/>
        <end position="144"/>
    </location>
</feature>
<dbReference type="InterPro" id="IPR001633">
    <property type="entry name" value="EAL_dom"/>
</dbReference>
<feature type="transmembrane region" description="Helical" evidence="2">
    <location>
        <begin position="156"/>
        <end position="177"/>
    </location>
</feature>
<dbReference type="SMART" id="SM00267">
    <property type="entry name" value="GGDEF"/>
    <property type="match status" value="1"/>
</dbReference>
<feature type="transmembrane region" description="Helical" evidence="2">
    <location>
        <begin position="215"/>
        <end position="233"/>
    </location>
</feature>
<dbReference type="PROSITE" id="PS50883">
    <property type="entry name" value="EAL"/>
    <property type="match status" value="1"/>
</dbReference>
<organism evidence="5 6">
    <name type="scientific">Kineosporia mesophila</name>
    <dbReference type="NCBI Taxonomy" id="566012"/>
    <lineage>
        <taxon>Bacteria</taxon>
        <taxon>Bacillati</taxon>
        <taxon>Actinomycetota</taxon>
        <taxon>Actinomycetes</taxon>
        <taxon>Kineosporiales</taxon>
        <taxon>Kineosporiaceae</taxon>
        <taxon>Kineosporia</taxon>
    </lineage>
</organism>
<feature type="transmembrane region" description="Helical" evidence="2">
    <location>
        <begin position="57"/>
        <end position="78"/>
    </location>
</feature>
<feature type="domain" description="GGDEF" evidence="4">
    <location>
        <begin position="355"/>
        <end position="488"/>
    </location>
</feature>
<evidence type="ECO:0000259" key="3">
    <source>
        <dbReference type="PROSITE" id="PS50883"/>
    </source>
</evidence>
<dbReference type="RefSeq" id="WP_231482242.1">
    <property type="nucleotide sequence ID" value="NZ_BAAAZO010000004.1"/>
</dbReference>
<dbReference type="InterPro" id="IPR029787">
    <property type="entry name" value="Nucleotide_cyclase"/>
</dbReference>
<comment type="caution">
    <text evidence="5">The sequence shown here is derived from an EMBL/GenBank/DDBJ whole genome shotgun (WGS) entry which is preliminary data.</text>
</comment>
<dbReference type="Pfam" id="PF00563">
    <property type="entry name" value="EAL"/>
    <property type="match status" value="1"/>
</dbReference>
<feature type="region of interest" description="Disordered" evidence="1">
    <location>
        <begin position="741"/>
        <end position="764"/>
    </location>
</feature>
<dbReference type="SMART" id="SM00052">
    <property type="entry name" value="EAL"/>
    <property type="match status" value="1"/>
</dbReference>
<dbReference type="EMBL" id="BAAAZO010000004">
    <property type="protein sequence ID" value="GAA3611047.1"/>
    <property type="molecule type" value="Genomic_DNA"/>
</dbReference>
<feature type="domain" description="EAL" evidence="3">
    <location>
        <begin position="497"/>
        <end position="752"/>
    </location>
</feature>
<keyword evidence="2" id="KW-1133">Transmembrane helix</keyword>
<dbReference type="SUPFAM" id="SSF55073">
    <property type="entry name" value="Nucleotide cyclase"/>
    <property type="match status" value="1"/>
</dbReference>
<dbReference type="NCBIfam" id="TIGR00254">
    <property type="entry name" value="GGDEF"/>
    <property type="match status" value="1"/>
</dbReference>
<reference evidence="6" key="1">
    <citation type="journal article" date="2019" name="Int. J. Syst. Evol. Microbiol.">
        <title>The Global Catalogue of Microorganisms (GCM) 10K type strain sequencing project: providing services to taxonomists for standard genome sequencing and annotation.</title>
        <authorList>
            <consortium name="The Broad Institute Genomics Platform"/>
            <consortium name="The Broad Institute Genome Sequencing Center for Infectious Disease"/>
            <person name="Wu L."/>
            <person name="Ma J."/>
        </authorList>
    </citation>
    <scope>NUCLEOTIDE SEQUENCE [LARGE SCALE GENOMIC DNA]</scope>
    <source>
        <strain evidence="6">JCM 16902</strain>
    </source>
</reference>
<protein>
    <recommendedName>
        <fullName evidence="7">Diguanylate cyclase (GGDEF)-like protein</fullName>
    </recommendedName>
</protein>
<proteinExistence type="predicted"/>
<dbReference type="CDD" id="cd01948">
    <property type="entry name" value="EAL"/>
    <property type="match status" value="1"/>
</dbReference>
<dbReference type="Gene3D" id="3.20.20.450">
    <property type="entry name" value="EAL domain"/>
    <property type="match status" value="1"/>
</dbReference>
<dbReference type="SUPFAM" id="SSF141868">
    <property type="entry name" value="EAL domain-like"/>
    <property type="match status" value="1"/>
</dbReference>
<dbReference type="InterPro" id="IPR000160">
    <property type="entry name" value="GGDEF_dom"/>
</dbReference>
<evidence type="ECO:0000313" key="5">
    <source>
        <dbReference type="EMBL" id="GAA3611047.1"/>
    </source>
</evidence>
<evidence type="ECO:0000259" key="4">
    <source>
        <dbReference type="PROSITE" id="PS50887"/>
    </source>
</evidence>
<keyword evidence="6" id="KW-1185">Reference proteome</keyword>
<feature type="compositionally biased region" description="Polar residues" evidence="1">
    <location>
        <begin position="754"/>
        <end position="764"/>
    </location>
</feature>
<dbReference type="PANTHER" id="PTHR44757">
    <property type="entry name" value="DIGUANYLATE CYCLASE DGCP"/>
    <property type="match status" value="1"/>
</dbReference>
<keyword evidence="2" id="KW-0472">Membrane</keyword>
<dbReference type="CDD" id="cd01949">
    <property type="entry name" value="GGDEF"/>
    <property type="match status" value="1"/>
</dbReference>